<dbReference type="EMBL" id="LSBJ02000003">
    <property type="protein sequence ID" value="OWT43097.1"/>
    <property type="molecule type" value="Genomic_DNA"/>
</dbReference>
<comment type="caution">
    <text evidence="1">The sequence shown here is derived from an EMBL/GenBank/DDBJ whole genome shotgun (WGS) entry which is preliminary data.</text>
</comment>
<reference evidence="1 2" key="1">
    <citation type="journal article" date="2016" name="PLoS Pathog.">
        <title>Biosynthesis of antibiotic leucinostatins in bio-control fungus Purpureocillium lilacinum and their inhibition on phytophthora revealed by genome mining.</title>
        <authorList>
            <person name="Wang G."/>
            <person name="Liu Z."/>
            <person name="Lin R."/>
            <person name="Li E."/>
            <person name="Mao Z."/>
            <person name="Ling J."/>
            <person name="Yang Y."/>
            <person name="Yin W.B."/>
            <person name="Xie B."/>
        </authorList>
    </citation>
    <scope>NUCLEOTIDE SEQUENCE [LARGE SCALE GENOMIC DNA]</scope>
    <source>
        <strain evidence="1">170</strain>
    </source>
</reference>
<proteinExistence type="predicted"/>
<dbReference type="Proteomes" id="UP000078397">
    <property type="component" value="Unassembled WGS sequence"/>
</dbReference>
<name>A0A219AQN7_METCM</name>
<dbReference type="KEGG" id="pchm:VFPPC_17727"/>
<sequence>MDSLETSKFKFAQSQTRFSKSSQFPSPQRPRTSCALLVDQVSCCTIDHHHLIHSIVCFSGALEPLGHKGSLPFGLDNLIPAHTSGLARPRVPFKTRFDVGL</sequence>
<accession>A0A219AQN7</accession>
<gene>
    <name evidence="1" type="ORF">VFPPC_17727</name>
</gene>
<dbReference type="GeneID" id="33936654"/>
<keyword evidence="2" id="KW-1185">Reference proteome</keyword>
<protein>
    <submittedName>
        <fullName evidence="1">Uncharacterized protein</fullName>
    </submittedName>
</protein>
<dbReference type="RefSeq" id="XP_022285546.1">
    <property type="nucleotide sequence ID" value="XM_022429416.1"/>
</dbReference>
<evidence type="ECO:0000313" key="2">
    <source>
        <dbReference type="Proteomes" id="UP000078397"/>
    </source>
</evidence>
<evidence type="ECO:0000313" key="1">
    <source>
        <dbReference type="EMBL" id="OWT43097.1"/>
    </source>
</evidence>
<organism evidence="1 2">
    <name type="scientific">Pochonia chlamydosporia 170</name>
    <dbReference type="NCBI Taxonomy" id="1380566"/>
    <lineage>
        <taxon>Eukaryota</taxon>
        <taxon>Fungi</taxon>
        <taxon>Dikarya</taxon>
        <taxon>Ascomycota</taxon>
        <taxon>Pezizomycotina</taxon>
        <taxon>Sordariomycetes</taxon>
        <taxon>Hypocreomycetidae</taxon>
        <taxon>Hypocreales</taxon>
        <taxon>Clavicipitaceae</taxon>
        <taxon>Pochonia</taxon>
    </lineage>
</organism>
<dbReference type="AlphaFoldDB" id="A0A219AQN7"/>